<dbReference type="Proteomes" id="UP001501710">
    <property type="component" value="Unassembled WGS sequence"/>
</dbReference>
<organism evidence="1 2">
    <name type="scientific">Actinomadura meridiana</name>
    <dbReference type="NCBI Taxonomy" id="559626"/>
    <lineage>
        <taxon>Bacteria</taxon>
        <taxon>Bacillati</taxon>
        <taxon>Actinomycetota</taxon>
        <taxon>Actinomycetes</taxon>
        <taxon>Streptosporangiales</taxon>
        <taxon>Thermomonosporaceae</taxon>
        <taxon>Actinomadura</taxon>
    </lineage>
</organism>
<sequence>MSLLYPITFALEERHVLVGLLDNTGSGLLEEGHAAEGAAYGAAFQELWDHTSHPTIDLPSGTIVTVSLTADHWALLAGSLDVDAFQFARRHPEESALELRLRDRIIETLGDAMPALALPTAPKRDDVRVPVGEVGWYRLDSALDAAEEVLILGEGTDYDAWINQGNGLMVGYCVVTGTRDGSIDVTAELLDGAPPLETGSWDDIAEGSLSLRTVAIPGPPPEANMLVAAVPGRNAVALFELDPVWPSTCMFRVRVSVRNRDAGTGEHHLIQMWRAPSAPEKLIKGTDLTGRRRRLAP</sequence>
<protein>
    <submittedName>
        <fullName evidence="1">Uncharacterized protein</fullName>
    </submittedName>
</protein>
<dbReference type="EMBL" id="BAABAS010000004">
    <property type="protein sequence ID" value="GAA4227770.1"/>
    <property type="molecule type" value="Genomic_DNA"/>
</dbReference>
<proteinExistence type="predicted"/>
<evidence type="ECO:0000313" key="1">
    <source>
        <dbReference type="EMBL" id="GAA4227770.1"/>
    </source>
</evidence>
<reference evidence="2" key="1">
    <citation type="journal article" date="2019" name="Int. J. Syst. Evol. Microbiol.">
        <title>The Global Catalogue of Microorganisms (GCM) 10K type strain sequencing project: providing services to taxonomists for standard genome sequencing and annotation.</title>
        <authorList>
            <consortium name="The Broad Institute Genomics Platform"/>
            <consortium name="The Broad Institute Genome Sequencing Center for Infectious Disease"/>
            <person name="Wu L."/>
            <person name="Ma J."/>
        </authorList>
    </citation>
    <scope>NUCLEOTIDE SEQUENCE [LARGE SCALE GENOMIC DNA]</scope>
    <source>
        <strain evidence="2">JCM 17440</strain>
    </source>
</reference>
<name>A0ABP8BVN0_9ACTN</name>
<gene>
    <name evidence="1" type="ORF">GCM10022254_16270</name>
</gene>
<keyword evidence="2" id="KW-1185">Reference proteome</keyword>
<accession>A0ABP8BVN0</accession>
<comment type="caution">
    <text evidence="1">The sequence shown here is derived from an EMBL/GenBank/DDBJ whole genome shotgun (WGS) entry which is preliminary data.</text>
</comment>
<evidence type="ECO:0000313" key="2">
    <source>
        <dbReference type="Proteomes" id="UP001501710"/>
    </source>
</evidence>